<organism evidence="4 5">
    <name type="scientific">Lingula anatina</name>
    <name type="common">Brachiopod</name>
    <name type="synonym">Lingula unguis</name>
    <dbReference type="NCBI Taxonomy" id="7574"/>
    <lineage>
        <taxon>Eukaryota</taxon>
        <taxon>Metazoa</taxon>
        <taxon>Spiralia</taxon>
        <taxon>Lophotrochozoa</taxon>
        <taxon>Brachiopoda</taxon>
        <taxon>Linguliformea</taxon>
        <taxon>Lingulata</taxon>
        <taxon>Lingulida</taxon>
        <taxon>Linguloidea</taxon>
        <taxon>Lingulidae</taxon>
        <taxon>Lingula</taxon>
    </lineage>
</organism>
<evidence type="ECO:0000313" key="4">
    <source>
        <dbReference type="Proteomes" id="UP000085678"/>
    </source>
</evidence>
<dbReference type="AlphaFoldDB" id="A0A1S3HLN5"/>
<dbReference type="Proteomes" id="UP000085678">
    <property type="component" value="Unplaced"/>
</dbReference>
<gene>
    <name evidence="5" type="primary">LOC106155893</name>
</gene>
<dbReference type="GeneID" id="106155893"/>
<dbReference type="Gene3D" id="2.40.128.20">
    <property type="match status" value="1"/>
</dbReference>
<evidence type="ECO:0000313" key="5">
    <source>
        <dbReference type="RefSeq" id="XP_013386376.1"/>
    </source>
</evidence>
<evidence type="ECO:0000256" key="2">
    <source>
        <dbReference type="ARBA" id="ARBA00023121"/>
    </source>
</evidence>
<accession>A0A1S3HLN5</accession>
<dbReference type="InterPro" id="IPR000566">
    <property type="entry name" value="Lipocln_cytosolic_FA-bd_dom"/>
</dbReference>
<feature type="domain" description="Lipocalin/cytosolic fatty-acid binding" evidence="3">
    <location>
        <begin position="6"/>
        <end position="135"/>
    </location>
</feature>
<dbReference type="InParanoid" id="A0A1S3HLN5"/>
<dbReference type="PRINTS" id="PR00178">
    <property type="entry name" value="FATTYACIDBP"/>
</dbReference>
<dbReference type="KEGG" id="lak:106155893"/>
<dbReference type="SUPFAM" id="SSF50814">
    <property type="entry name" value="Lipocalins"/>
    <property type="match status" value="1"/>
</dbReference>
<evidence type="ECO:0000259" key="3">
    <source>
        <dbReference type="Pfam" id="PF00061"/>
    </source>
</evidence>
<dbReference type="RefSeq" id="XP_013386376.1">
    <property type="nucleotide sequence ID" value="XM_013530922.2"/>
</dbReference>
<sequence length="136" mass="15483">MDKFIGKWQLASSDKLKEYMDAVEVAEEFQQKALAVLNLEAKPTHEFSQDGDKYTLKTITGTKTEEMTFKLGEEFEHTAFDGRTGKVLLTMDGDVLVEKWTMNDLSSLNKRVVSGDELTYTLTAKDVVCTRKYNRV</sequence>
<proteinExistence type="inferred from homology"/>
<reference evidence="5" key="1">
    <citation type="submission" date="2025-08" db="UniProtKB">
        <authorList>
            <consortium name="RefSeq"/>
        </authorList>
    </citation>
    <scope>IDENTIFICATION</scope>
    <source>
        <tissue evidence="5">Gonads</tissue>
    </source>
</reference>
<keyword evidence="2" id="KW-0446">Lipid-binding</keyword>
<keyword evidence="4" id="KW-1185">Reference proteome</keyword>
<dbReference type="OMA" id="MVTYRMN"/>
<dbReference type="PANTHER" id="PTHR11955">
    <property type="entry name" value="FATTY ACID BINDING PROTEIN"/>
    <property type="match status" value="1"/>
</dbReference>
<dbReference type="InterPro" id="IPR012674">
    <property type="entry name" value="Calycin"/>
</dbReference>
<dbReference type="InterPro" id="IPR000463">
    <property type="entry name" value="Fatty_acid-bd"/>
</dbReference>
<dbReference type="OrthoDB" id="354351at2759"/>
<name>A0A1S3HLN5_LINAN</name>
<dbReference type="Pfam" id="PF00061">
    <property type="entry name" value="Lipocalin"/>
    <property type="match status" value="1"/>
</dbReference>
<comment type="similarity">
    <text evidence="1">Belongs to the calycin superfamily. Fatty-acid binding protein (FABP) family.</text>
</comment>
<dbReference type="CDD" id="cd00742">
    <property type="entry name" value="FABP"/>
    <property type="match status" value="1"/>
</dbReference>
<dbReference type="GO" id="GO:0008289">
    <property type="term" value="F:lipid binding"/>
    <property type="evidence" value="ECO:0007669"/>
    <property type="project" value="UniProtKB-KW"/>
</dbReference>
<dbReference type="InterPro" id="IPR031259">
    <property type="entry name" value="ILBP"/>
</dbReference>
<evidence type="ECO:0000256" key="1">
    <source>
        <dbReference type="ARBA" id="ARBA00008390"/>
    </source>
</evidence>
<protein>
    <submittedName>
        <fullName evidence="5">Myelin P2 protein</fullName>
    </submittedName>
</protein>